<accession>A0A2J0L454</accession>
<protein>
    <submittedName>
        <fullName evidence="3">Uncharacterized protein</fullName>
    </submittedName>
</protein>
<feature type="chain" id="PRO_5014420107" evidence="2">
    <location>
        <begin position="25"/>
        <end position="92"/>
    </location>
</feature>
<feature type="coiled-coil region" evidence="1">
    <location>
        <begin position="32"/>
        <end position="73"/>
    </location>
</feature>
<gene>
    <name evidence="3" type="ORF">COS99_06270</name>
</gene>
<sequence>MRYFTKGLFMIVLSVCLLSLIGCATPPKKEEISEKDTIIQNLDEENAVLRREMDRLTKENQLLTEEKLKIDEELRVIKEDLNKKKSEESTIK</sequence>
<dbReference type="PROSITE" id="PS51257">
    <property type="entry name" value="PROKAR_LIPOPROTEIN"/>
    <property type="match status" value="1"/>
</dbReference>
<proteinExistence type="predicted"/>
<evidence type="ECO:0000256" key="1">
    <source>
        <dbReference type="SAM" id="Coils"/>
    </source>
</evidence>
<evidence type="ECO:0000313" key="3">
    <source>
        <dbReference type="EMBL" id="PIU41297.1"/>
    </source>
</evidence>
<name>A0A2J0L454_9BACT</name>
<comment type="caution">
    <text evidence="3">The sequence shown here is derived from an EMBL/GenBank/DDBJ whole genome shotgun (WGS) entry which is preliminary data.</text>
</comment>
<feature type="signal peptide" evidence="2">
    <location>
        <begin position="1"/>
        <end position="24"/>
    </location>
</feature>
<dbReference type="EMBL" id="PEWV01000062">
    <property type="protein sequence ID" value="PIU41297.1"/>
    <property type="molecule type" value="Genomic_DNA"/>
</dbReference>
<keyword evidence="2" id="KW-0732">Signal</keyword>
<evidence type="ECO:0000256" key="2">
    <source>
        <dbReference type="SAM" id="SignalP"/>
    </source>
</evidence>
<organism evidence="3 4">
    <name type="scientific">Candidatus Aquitaenariimonas noxiae</name>
    <dbReference type="NCBI Taxonomy" id="1974741"/>
    <lineage>
        <taxon>Bacteria</taxon>
        <taxon>Pseudomonadati</taxon>
        <taxon>Candidatus Omnitrophota</taxon>
        <taxon>Candidatus Aquitaenariimonas</taxon>
    </lineage>
</organism>
<keyword evidence="1" id="KW-0175">Coiled coil</keyword>
<reference evidence="3 4" key="1">
    <citation type="submission" date="2017-09" db="EMBL/GenBank/DDBJ databases">
        <title>Depth-based differentiation of microbial function through sediment-hosted aquifers and enrichment of novel symbionts in the deep terrestrial subsurface.</title>
        <authorList>
            <person name="Probst A.J."/>
            <person name="Ladd B."/>
            <person name="Jarett J.K."/>
            <person name="Geller-Mcgrath D.E."/>
            <person name="Sieber C.M."/>
            <person name="Emerson J.B."/>
            <person name="Anantharaman K."/>
            <person name="Thomas B.C."/>
            <person name="Malmstrom R."/>
            <person name="Stieglmeier M."/>
            <person name="Klingl A."/>
            <person name="Woyke T."/>
            <person name="Ryan C.M."/>
            <person name="Banfield J.F."/>
        </authorList>
    </citation>
    <scope>NUCLEOTIDE SEQUENCE [LARGE SCALE GENOMIC DNA]</scope>
    <source>
        <strain evidence="3">CG07_land_8_20_14_0_80_42_15</strain>
    </source>
</reference>
<evidence type="ECO:0000313" key="4">
    <source>
        <dbReference type="Proteomes" id="UP000230052"/>
    </source>
</evidence>
<dbReference type="Proteomes" id="UP000230052">
    <property type="component" value="Unassembled WGS sequence"/>
</dbReference>
<dbReference type="AlphaFoldDB" id="A0A2J0L454"/>